<dbReference type="InterPro" id="IPR001279">
    <property type="entry name" value="Metallo-B-lactamas"/>
</dbReference>
<dbReference type="RefSeq" id="WP_092704112.1">
    <property type="nucleotide sequence ID" value="NZ_FNFC01000015.1"/>
</dbReference>
<dbReference type="InterPro" id="IPR051682">
    <property type="entry name" value="Mito_Persulfide_Diox"/>
</dbReference>
<dbReference type="SMART" id="SM00450">
    <property type="entry name" value="RHOD"/>
    <property type="match status" value="1"/>
</dbReference>
<dbReference type="Gene3D" id="3.60.15.10">
    <property type="entry name" value="Ribonuclease Z/Hydroxyacylglutathione hydrolase-like"/>
    <property type="match status" value="1"/>
</dbReference>
<evidence type="ECO:0000313" key="3">
    <source>
        <dbReference type="EMBL" id="SDK03278.1"/>
    </source>
</evidence>
<dbReference type="AlphaFoldDB" id="A0A1G8YKF3"/>
<dbReference type="CDD" id="cd07724">
    <property type="entry name" value="POD-like_MBL-fold"/>
    <property type="match status" value="1"/>
</dbReference>
<dbReference type="InterPro" id="IPR044528">
    <property type="entry name" value="POD-like_MBL-fold"/>
</dbReference>
<proteinExistence type="predicted"/>
<dbReference type="PANTHER" id="PTHR43084:SF1">
    <property type="entry name" value="PERSULFIDE DIOXYGENASE ETHE1, MITOCHONDRIAL"/>
    <property type="match status" value="1"/>
</dbReference>
<evidence type="ECO:0000313" key="4">
    <source>
        <dbReference type="Proteomes" id="UP000198856"/>
    </source>
</evidence>
<dbReference type="Proteomes" id="UP000198856">
    <property type="component" value="Unassembled WGS sequence"/>
</dbReference>
<dbReference type="Pfam" id="PF00753">
    <property type="entry name" value="Lactamase_B"/>
    <property type="match status" value="1"/>
</dbReference>
<gene>
    <name evidence="3" type="ORF">SAMN05216226_11523</name>
</gene>
<dbReference type="Pfam" id="PF00581">
    <property type="entry name" value="Rhodanese"/>
    <property type="match status" value="1"/>
</dbReference>
<evidence type="ECO:0000256" key="1">
    <source>
        <dbReference type="ARBA" id="ARBA00022723"/>
    </source>
</evidence>
<dbReference type="PANTHER" id="PTHR43084">
    <property type="entry name" value="PERSULFIDE DIOXYGENASE ETHE1"/>
    <property type="match status" value="1"/>
</dbReference>
<organism evidence="3 4">
    <name type="scientific">Halovenus aranensis</name>
    <dbReference type="NCBI Taxonomy" id="890420"/>
    <lineage>
        <taxon>Archaea</taxon>
        <taxon>Methanobacteriati</taxon>
        <taxon>Methanobacteriota</taxon>
        <taxon>Stenosarchaea group</taxon>
        <taxon>Halobacteria</taxon>
        <taxon>Halobacteriales</taxon>
        <taxon>Haloarculaceae</taxon>
        <taxon>Halovenus</taxon>
    </lineage>
</organism>
<dbReference type="GO" id="GO:0070813">
    <property type="term" value="P:hydrogen sulfide metabolic process"/>
    <property type="evidence" value="ECO:0007669"/>
    <property type="project" value="TreeGrafter"/>
</dbReference>
<reference evidence="3 4" key="1">
    <citation type="submission" date="2016-10" db="EMBL/GenBank/DDBJ databases">
        <authorList>
            <person name="de Groot N.N."/>
        </authorList>
    </citation>
    <scope>NUCLEOTIDE SEQUENCE [LARGE SCALE GENOMIC DNA]</scope>
    <source>
        <strain evidence="3 4">IBRC-M10015</strain>
    </source>
</reference>
<dbReference type="Gene3D" id="3.40.250.10">
    <property type="entry name" value="Rhodanese-like domain"/>
    <property type="match status" value="1"/>
</dbReference>
<dbReference type="EMBL" id="FNFC01000015">
    <property type="protein sequence ID" value="SDK03278.1"/>
    <property type="molecule type" value="Genomic_DNA"/>
</dbReference>
<name>A0A1G8YKF3_9EURY</name>
<sequence length="397" mass="42311">MNPEDFPTPAVDVESVAPETLRGRIDANERVTLLDARMESEYDEWHIDGPSVESINIPYFHFLDDEVDDDVLAEVPDDREVTVLCAKGGASEYVAGTLAELGYEVDHLEEGMNGWATIYDAVEVTGYDGAGTLLQYQRPSSGCLGYLLVDGGEAAVIDPLRAFTDRYLADADDLGVDLKYALDTHIHADHISGVRDLDAEGVEGVIPEAAVDRGVTYAEELTTAADGDTIAVGDATIETVHTPGHTTGMTSYLVDDSFLATGDGLFVESVARPDLEEGDEGAPDAARMLYETLQERILALPDETIVGGAHASDAAAAAEDGTYTAPLGDLVAEMDALTMDEEAFVDLVLADMPPRPANYEEIIATNLGQNSVDDEEAFTLELGPNNCAASQESLAGD</sequence>
<dbReference type="InterPro" id="IPR036866">
    <property type="entry name" value="RibonucZ/Hydroxyglut_hydro"/>
</dbReference>
<dbReference type="GO" id="GO:0050313">
    <property type="term" value="F:sulfur dioxygenase activity"/>
    <property type="evidence" value="ECO:0007669"/>
    <property type="project" value="InterPro"/>
</dbReference>
<accession>A0A1G8YKF3</accession>
<dbReference type="GO" id="GO:0046872">
    <property type="term" value="F:metal ion binding"/>
    <property type="evidence" value="ECO:0007669"/>
    <property type="project" value="UniProtKB-KW"/>
</dbReference>
<feature type="domain" description="Rhodanese" evidence="2">
    <location>
        <begin position="27"/>
        <end position="124"/>
    </location>
</feature>
<keyword evidence="4" id="KW-1185">Reference proteome</keyword>
<dbReference type="InterPro" id="IPR001763">
    <property type="entry name" value="Rhodanese-like_dom"/>
</dbReference>
<dbReference type="PROSITE" id="PS50206">
    <property type="entry name" value="RHODANESE_3"/>
    <property type="match status" value="1"/>
</dbReference>
<dbReference type="InterPro" id="IPR036873">
    <property type="entry name" value="Rhodanese-like_dom_sf"/>
</dbReference>
<keyword evidence="1" id="KW-0479">Metal-binding</keyword>
<dbReference type="SUPFAM" id="SSF52821">
    <property type="entry name" value="Rhodanese/Cell cycle control phosphatase"/>
    <property type="match status" value="1"/>
</dbReference>
<dbReference type="GO" id="GO:0006749">
    <property type="term" value="P:glutathione metabolic process"/>
    <property type="evidence" value="ECO:0007669"/>
    <property type="project" value="InterPro"/>
</dbReference>
<evidence type="ECO:0000259" key="2">
    <source>
        <dbReference type="PROSITE" id="PS50206"/>
    </source>
</evidence>
<protein>
    <submittedName>
        <fullName evidence="3">Glyoxylase, beta-lactamase superfamily II</fullName>
    </submittedName>
</protein>
<dbReference type="STRING" id="890420.SAMN05216226_11523"/>
<dbReference type="SMART" id="SM00849">
    <property type="entry name" value="Lactamase_B"/>
    <property type="match status" value="1"/>
</dbReference>
<dbReference type="OrthoDB" id="9180at2157"/>
<dbReference type="SUPFAM" id="SSF56281">
    <property type="entry name" value="Metallo-hydrolase/oxidoreductase"/>
    <property type="match status" value="1"/>
</dbReference>